<dbReference type="Gene3D" id="1.10.101.10">
    <property type="entry name" value="PGBD-like superfamily/PGBD"/>
    <property type="match status" value="1"/>
</dbReference>
<dbReference type="InterPro" id="IPR036365">
    <property type="entry name" value="PGBD-like_sf"/>
</dbReference>
<feature type="compositionally biased region" description="Low complexity" evidence="1">
    <location>
        <begin position="151"/>
        <end position="160"/>
    </location>
</feature>
<feature type="region of interest" description="Disordered" evidence="1">
    <location>
        <begin position="269"/>
        <end position="292"/>
    </location>
</feature>
<evidence type="ECO:0000313" key="4">
    <source>
        <dbReference type="EMBL" id="SFC67630.1"/>
    </source>
</evidence>
<feature type="region of interest" description="Disordered" evidence="1">
    <location>
        <begin position="110"/>
        <end position="229"/>
    </location>
</feature>
<dbReference type="InterPro" id="IPR036366">
    <property type="entry name" value="PGBDSf"/>
</dbReference>
<dbReference type="InterPro" id="IPR002477">
    <property type="entry name" value="Peptidoglycan-bd-like"/>
</dbReference>
<reference evidence="4 5" key="1">
    <citation type="submission" date="2016-10" db="EMBL/GenBank/DDBJ databases">
        <authorList>
            <person name="de Groot N.N."/>
        </authorList>
    </citation>
    <scope>NUCLEOTIDE SEQUENCE [LARGE SCALE GENOMIC DNA]</scope>
    <source>
        <strain evidence="4 5">CGMCC 4.5739</strain>
    </source>
</reference>
<dbReference type="EMBL" id="FOLM01000005">
    <property type="protein sequence ID" value="SFC67630.1"/>
    <property type="molecule type" value="Genomic_DNA"/>
</dbReference>
<dbReference type="SUPFAM" id="SSF47090">
    <property type="entry name" value="PGBD-like"/>
    <property type="match status" value="1"/>
</dbReference>
<keyword evidence="2" id="KW-0812">Transmembrane</keyword>
<keyword evidence="2" id="KW-1133">Transmembrane helix</keyword>
<proteinExistence type="predicted"/>
<feature type="compositionally biased region" description="Pro residues" evidence="1">
    <location>
        <begin position="185"/>
        <end position="209"/>
    </location>
</feature>
<dbReference type="STRING" id="910347.SAMN05421773_10534"/>
<evidence type="ECO:0000259" key="3">
    <source>
        <dbReference type="Pfam" id="PF01471"/>
    </source>
</evidence>
<feature type="domain" description="Peptidoglycan binding-like" evidence="3">
    <location>
        <begin position="226"/>
        <end position="285"/>
    </location>
</feature>
<dbReference type="Proteomes" id="UP000199207">
    <property type="component" value="Unassembled WGS sequence"/>
</dbReference>
<organism evidence="4 5">
    <name type="scientific">Streptomyces aidingensis</name>
    <dbReference type="NCBI Taxonomy" id="910347"/>
    <lineage>
        <taxon>Bacteria</taxon>
        <taxon>Bacillati</taxon>
        <taxon>Actinomycetota</taxon>
        <taxon>Actinomycetes</taxon>
        <taxon>Kitasatosporales</taxon>
        <taxon>Streptomycetaceae</taxon>
        <taxon>Streptomyces</taxon>
    </lineage>
</organism>
<evidence type="ECO:0000256" key="2">
    <source>
        <dbReference type="SAM" id="Phobius"/>
    </source>
</evidence>
<feature type="transmembrane region" description="Helical" evidence="2">
    <location>
        <begin position="81"/>
        <end position="105"/>
    </location>
</feature>
<name>A0A1I1LDM1_9ACTN</name>
<evidence type="ECO:0000256" key="1">
    <source>
        <dbReference type="SAM" id="MobiDB-lite"/>
    </source>
</evidence>
<keyword evidence="2" id="KW-0472">Membrane</keyword>
<gene>
    <name evidence="4" type="ORF">SAMN05421773_10534</name>
</gene>
<keyword evidence="5" id="KW-1185">Reference proteome</keyword>
<dbReference type="Pfam" id="PF01471">
    <property type="entry name" value="PG_binding_1"/>
    <property type="match status" value="1"/>
</dbReference>
<evidence type="ECO:0000313" key="5">
    <source>
        <dbReference type="Proteomes" id="UP000199207"/>
    </source>
</evidence>
<dbReference type="AlphaFoldDB" id="A0A1I1LDM1"/>
<sequence>MTTGPGCAECGTAAGPQGWPDCDCVTRPLPRIFVTTDAVADPERTGAATADLELFEHRTDGALVLLDRPPRPAHAAPRSPALIAGVVGGAVAVLAGCTALLVAMLGGATGGGPETEDRGKPTLALPDGGLADPEDEETAPARETTEETAEDSAGPSPAEPAESEPPPSGETAPAPSPDPATTRPGPGPSPGPTPETTPEPAPEPTPETTPEPESTAPAPVLSRGDTGPEVEELQHRLRQIPNIYDGGITGVYDSDTRAAVIKFQNWYGVHGDDKGVYGPRTRARLGEHSTYP</sequence>
<feature type="compositionally biased region" description="Pro residues" evidence="1">
    <location>
        <begin position="163"/>
        <end position="178"/>
    </location>
</feature>
<accession>A0A1I1LDM1</accession>
<protein>
    <submittedName>
        <fullName evidence="4">Putative peptidoglycan binding domain-containing protein</fullName>
    </submittedName>
</protein>
<feature type="compositionally biased region" description="Low complexity" evidence="1">
    <location>
        <begin position="210"/>
        <end position="219"/>
    </location>
</feature>